<dbReference type="EC" id="1.-.-.-" evidence="2"/>
<sequence>MRTMKLGSSSLEVPVIAVGCMRINSLDKAGAEHFVQTALEEGANFFDHADIYGGGECEEIFADAIHMNDDIREKIILQSKCGIRNGMFDFSKEHILDSVDRILARLKTDYLDTLLLHRPDALVEPEEVAEAFDILESSGKVRHFGVSNQNPMQIELLKKYVKQPLIANQLQLSITNTTMISSGINVNMENEAAVNRDGSILDYCRLHDITIQPWSPFQYGFFEGVFLGSDKFPELNQAIDQIAERYSVSNTTMAIAWLLRHPAQMQPVIGTMNLERLKDCCKAADIRLTREEWYEIYRAAGNVLP</sequence>
<organism evidence="2 3">
    <name type="scientific">Paenibacillus polygoni</name>
    <dbReference type="NCBI Taxonomy" id="3050112"/>
    <lineage>
        <taxon>Bacteria</taxon>
        <taxon>Bacillati</taxon>
        <taxon>Bacillota</taxon>
        <taxon>Bacilli</taxon>
        <taxon>Bacillales</taxon>
        <taxon>Paenibacillaceae</taxon>
        <taxon>Paenibacillus</taxon>
    </lineage>
</organism>
<dbReference type="InterPro" id="IPR050523">
    <property type="entry name" value="AKR_Detox_Biosynth"/>
</dbReference>
<dbReference type="RefSeq" id="WP_285745078.1">
    <property type="nucleotide sequence ID" value="NZ_CP127162.1"/>
</dbReference>
<keyword evidence="3" id="KW-1185">Reference proteome</keyword>
<accession>A0ABY8X2A6</accession>
<evidence type="ECO:0000313" key="3">
    <source>
        <dbReference type="Proteomes" id="UP001236415"/>
    </source>
</evidence>
<gene>
    <name evidence="2" type="ORF">QPK24_23045</name>
</gene>
<dbReference type="SUPFAM" id="SSF51430">
    <property type="entry name" value="NAD(P)-linked oxidoreductase"/>
    <property type="match status" value="1"/>
</dbReference>
<evidence type="ECO:0000259" key="1">
    <source>
        <dbReference type="Pfam" id="PF00248"/>
    </source>
</evidence>
<protein>
    <submittedName>
        <fullName evidence="2">Aldo/keto reductase family oxidoreductase</fullName>
        <ecNumber evidence="2">1.-.-.-</ecNumber>
    </submittedName>
</protein>
<dbReference type="PANTHER" id="PTHR43364">
    <property type="entry name" value="NADH-SPECIFIC METHYLGLYOXAL REDUCTASE-RELATED"/>
    <property type="match status" value="1"/>
</dbReference>
<dbReference type="PANTHER" id="PTHR43364:SF1">
    <property type="entry name" value="OXIDOREDUCTASE YDHF"/>
    <property type="match status" value="1"/>
</dbReference>
<feature type="domain" description="NADP-dependent oxidoreductase" evidence="1">
    <location>
        <begin position="16"/>
        <end position="296"/>
    </location>
</feature>
<dbReference type="Proteomes" id="UP001236415">
    <property type="component" value="Chromosome"/>
</dbReference>
<dbReference type="CDD" id="cd19092">
    <property type="entry name" value="AKR_BsYcsN_EcYdhF-like"/>
    <property type="match status" value="1"/>
</dbReference>
<dbReference type="GO" id="GO:0016491">
    <property type="term" value="F:oxidoreductase activity"/>
    <property type="evidence" value="ECO:0007669"/>
    <property type="project" value="UniProtKB-KW"/>
</dbReference>
<name>A0ABY8X2A6_9BACL</name>
<keyword evidence="2" id="KW-0560">Oxidoreductase</keyword>
<dbReference type="PRINTS" id="PR00069">
    <property type="entry name" value="ALDKETRDTASE"/>
</dbReference>
<reference evidence="2 3" key="1">
    <citation type="submission" date="2023-06" db="EMBL/GenBank/DDBJ databases">
        <title>Paenibacillus polygonum sp. nov., an endophytic bacterium, isolated from Polygonum lapathifolium L. in Nanji Wetland National Nature Reserve, South of Poyang Lake, Jiangxi Province, China.</title>
        <authorList>
            <person name="Yu Z."/>
        </authorList>
    </citation>
    <scope>NUCLEOTIDE SEQUENCE [LARGE SCALE GENOMIC DNA]</scope>
    <source>
        <strain evidence="2 3">C31</strain>
    </source>
</reference>
<dbReference type="EMBL" id="CP127162">
    <property type="protein sequence ID" value="WIV19153.1"/>
    <property type="molecule type" value="Genomic_DNA"/>
</dbReference>
<evidence type="ECO:0000313" key="2">
    <source>
        <dbReference type="EMBL" id="WIV19153.1"/>
    </source>
</evidence>
<dbReference type="Gene3D" id="3.20.20.100">
    <property type="entry name" value="NADP-dependent oxidoreductase domain"/>
    <property type="match status" value="1"/>
</dbReference>
<dbReference type="InterPro" id="IPR023210">
    <property type="entry name" value="NADP_OxRdtase_dom"/>
</dbReference>
<dbReference type="InterPro" id="IPR020471">
    <property type="entry name" value="AKR"/>
</dbReference>
<dbReference type="Pfam" id="PF00248">
    <property type="entry name" value="Aldo_ket_red"/>
    <property type="match status" value="1"/>
</dbReference>
<dbReference type="InterPro" id="IPR036812">
    <property type="entry name" value="NAD(P)_OxRdtase_dom_sf"/>
</dbReference>
<proteinExistence type="predicted"/>